<dbReference type="AlphaFoldDB" id="A0A4D6HFZ7"/>
<feature type="domain" description="Glycosyltransferase subfamily 4-like N-terminal" evidence="3">
    <location>
        <begin position="22"/>
        <end position="175"/>
    </location>
</feature>
<proteinExistence type="predicted"/>
<reference evidence="4 5" key="1">
    <citation type="journal article" date="2019" name="Nat. Commun.">
        <title>A new type of DNA phosphorothioation-based antiviral system in archaea.</title>
        <authorList>
            <person name="Xiong L."/>
            <person name="Liu S."/>
            <person name="Chen S."/>
            <person name="Xiao Y."/>
            <person name="Zhu B."/>
            <person name="Gao Y."/>
            <person name="Zhang Y."/>
            <person name="Chen B."/>
            <person name="Luo J."/>
            <person name="Deng Z."/>
            <person name="Chen X."/>
            <person name="Wang L."/>
            <person name="Chen S."/>
        </authorList>
    </citation>
    <scope>NUCLEOTIDE SEQUENCE [LARGE SCALE GENOMIC DNA]</scope>
    <source>
        <strain evidence="4 5">CBA1105</strain>
    </source>
</reference>
<keyword evidence="5" id="KW-1185">Reference proteome</keyword>
<dbReference type="SUPFAM" id="SSF53756">
    <property type="entry name" value="UDP-Glycosyltransferase/glycogen phosphorylase"/>
    <property type="match status" value="1"/>
</dbReference>
<dbReference type="CDD" id="cd03809">
    <property type="entry name" value="GT4_MtfB-like"/>
    <property type="match status" value="1"/>
</dbReference>
<dbReference type="PANTHER" id="PTHR46401">
    <property type="entry name" value="GLYCOSYLTRANSFERASE WBBK-RELATED"/>
    <property type="match status" value="1"/>
</dbReference>
<dbReference type="Gene3D" id="3.40.50.2000">
    <property type="entry name" value="Glycogen Phosphorylase B"/>
    <property type="match status" value="2"/>
</dbReference>
<dbReference type="InterPro" id="IPR001296">
    <property type="entry name" value="Glyco_trans_1"/>
</dbReference>
<dbReference type="GO" id="GO:0016757">
    <property type="term" value="F:glycosyltransferase activity"/>
    <property type="evidence" value="ECO:0007669"/>
    <property type="project" value="InterPro"/>
</dbReference>
<dbReference type="Pfam" id="PF00534">
    <property type="entry name" value="Glycos_transf_1"/>
    <property type="match status" value="1"/>
</dbReference>
<protein>
    <submittedName>
        <fullName evidence="4">Glycosyltransferase family 1 protein</fullName>
    </submittedName>
</protein>
<evidence type="ECO:0000313" key="4">
    <source>
        <dbReference type="EMBL" id="QCC51727.1"/>
    </source>
</evidence>
<feature type="domain" description="Glycosyl transferase family 1" evidence="2">
    <location>
        <begin position="190"/>
        <end position="347"/>
    </location>
</feature>
<evidence type="ECO:0000256" key="1">
    <source>
        <dbReference type="ARBA" id="ARBA00022679"/>
    </source>
</evidence>
<dbReference type="Proteomes" id="UP000296706">
    <property type="component" value="Chromosome"/>
</dbReference>
<name>A0A4D6HFZ7_9EURY</name>
<dbReference type="EMBL" id="CP031310">
    <property type="protein sequence ID" value="QCC51727.1"/>
    <property type="molecule type" value="Genomic_DNA"/>
</dbReference>
<keyword evidence="1 4" id="KW-0808">Transferase</keyword>
<dbReference type="InterPro" id="IPR028098">
    <property type="entry name" value="Glyco_trans_4-like_N"/>
</dbReference>
<dbReference type="STRING" id="1457250.GCA_000755225_00696"/>
<evidence type="ECO:0000313" key="5">
    <source>
        <dbReference type="Proteomes" id="UP000296706"/>
    </source>
</evidence>
<organism evidence="4 5">
    <name type="scientific">Halapricum salinum</name>
    <dbReference type="NCBI Taxonomy" id="1457250"/>
    <lineage>
        <taxon>Archaea</taxon>
        <taxon>Methanobacteriati</taxon>
        <taxon>Methanobacteriota</taxon>
        <taxon>Stenosarchaea group</taxon>
        <taxon>Halobacteria</taxon>
        <taxon>Halobacteriales</taxon>
        <taxon>Haloarculaceae</taxon>
        <taxon>Halapricum</taxon>
    </lineage>
</organism>
<evidence type="ECO:0000259" key="3">
    <source>
        <dbReference type="Pfam" id="PF13439"/>
    </source>
</evidence>
<sequence length="371" mass="41624">MTDTQSDLRVGINARTLMHDEPGGAIQVAHEITTRLSQRYGDVTLFGHRKIAEKYQNVTLRSTGFLSESQLFGLLWEQSVLPVSAARTDIDVLFCPNANNPIVLPGTPRVICVHDILNYLGHAPWYYTALQRLRVPLSLKTAESVVTVSEFTKQELMDKIGVDGTKIRVVHNAIDDIFFDPEGSKQTAVPDEYLLYVGGTHKRKNIDGVIEAFRTLKRKDKIPHKLLLVGPGPRSTYQGTGIDWESIQNDPDIVTVGYVDQRELKYIYENAETFVFPSYYEGFGLPPLEAMACETPVVASNRAALPEVLGEAAEYVDPDSPSDIANGITTLLDDPELRATRVREGKERAERFRWDRTIDQYQEILEDVAQS</sequence>
<gene>
    <name evidence="4" type="ORF">DV733_10985</name>
</gene>
<dbReference type="Pfam" id="PF13439">
    <property type="entry name" value="Glyco_transf_4"/>
    <property type="match status" value="1"/>
</dbReference>
<dbReference type="KEGG" id="hsn:DV733_10985"/>
<evidence type="ECO:0000259" key="2">
    <source>
        <dbReference type="Pfam" id="PF00534"/>
    </source>
</evidence>
<dbReference type="PANTHER" id="PTHR46401:SF2">
    <property type="entry name" value="GLYCOSYLTRANSFERASE WBBK-RELATED"/>
    <property type="match status" value="1"/>
</dbReference>
<accession>A0A4D6HFZ7</accession>